<dbReference type="Gene3D" id="3.40.50.1820">
    <property type="entry name" value="alpha/beta hydrolase"/>
    <property type="match status" value="1"/>
</dbReference>
<dbReference type="PANTHER" id="PTHR20908">
    <property type="entry name" value="LD15586P"/>
    <property type="match status" value="1"/>
</dbReference>
<dbReference type="Pfam" id="PF05705">
    <property type="entry name" value="DUF829"/>
    <property type="match status" value="1"/>
</dbReference>
<gene>
    <name evidence="1" type="ORF">Q5P01_012380</name>
</gene>
<dbReference type="InterPro" id="IPR029058">
    <property type="entry name" value="AB_hydrolase_fold"/>
</dbReference>
<comment type="caution">
    <text evidence="1">The sequence shown here is derived from an EMBL/GenBank/DDBJ whole genome shotgun (WGS) entry which is preliminary data.</text>
</comment>
<dbReference type="InterPro" id="IPR008547">
    <property type="entry name" value="DUF829_TMEM53"/>
</dbReference>
<dbReference type="GO" id="GO:0017171">
    <property type="term" value="F:serine hydrolase activity"/>
    <property type="evidence" value="ECO:0007669"/>
    <property type="project" value="TreeGrafter"/>
</dbReference>
<dbReference type="AlphaFoldDB" id="A0AA88MPN9"/>
<dbReference type="SUPFAM" id="SSF53474">
    <property type="entry name" value="alpha/beta-Hydrolases"/>
    <property type="match status" value="1"/>
</dbReference>
<dbReference type="EMBL" id="JAUPFM010000009">
    <property type="protein sequence ID" value="KAK2842180.1"/>
    <property type="molecule type" value="Genomic_DNA"/>
</dbReference>
<evidence type="ECO:0000313" key="1">
    <source>
        <dbReference type="EMBL" id="KAK2842180.1"/>
    </source>
</evidence>
<evidence type="ECO:0000313" key="2">
    <source>
        <dbReference type="Proteomes" id="UP001187415"/>
    </source>
</evidence>
<dbReference type="PANTHER" id="PTHR20908:SF4">
    <property type="entry name" value="SI:DKEY-5I3.5"/>
    <property type="match status" value="1"/>
</dbReference>
<reference evidence="1" key="1">
    <citation type="submission" date="2023-07" db="EMBL/GenBank/DDBJ databases">
        <title>Chromosome-level Genome Assembly of Striped Snakehead (Channa striata).</title>
        <authorList>
            <person name="Liu H."/>
        </authorList>
    </citation>
    <scope>NUCLEOTIDE SEQUENCE</scope>
    <source>
        <strain evidence="1">Gz</strain>
        <tissue evidence="1">Muscle</tissue>
    </source>
</reference>
<organism evidence="1 2">
    <name type="scientific">Channa striata</name>
    <name type="common">Snakehead murrel</name>
    <name type="synonym">Ophicephalus striatus</name>
    <dbReference type="NCBI Taxonomy" id="64152"/>
    <lineage>
        <taxon>Eukaryota</taxon>
        <taxon>Metazoa</taxon>
        <taxon>Chordata</taxon>
        <taxon>Craniata</taxon>
        <taxon>Vertebrata</taxon>
        <taxon>Euteleostomi</taxon>
        <taxon>Actinopterygii</taxon>
        <taxon>Neopterygii</taxon>
        <taxon>Teleostei</taxon>
        <taxon>Neoteleostei</taxon>
        <taxon>Acanthomorphata</taxon>
        <taxon>Anabantaria</taxon>
        <taxon>Anabantiformes</taxon>
        <taxon>Channoidei</taxon>
        <taxon>Channidae</taxon>
        <taxon>Channa</taxon>
    </lineage>
</organism>
<keyword evidence="2" id="KW-1185">Reference proteome</keyword>
<name>A0AA88MPN9_CHASR</name>
<protein>
    <submittedName>
        <fullName evidence="1">Uncharacterized protein</fullName>
    </submittedName>
</protein>
<dbReference type="Proteomes" id="UP001187415">
    <property type="component" value="Unassembled WGS sequence"/>
</dbReference>
<sequence>MLLTVTIKHTQIRGRRRSGSSREQCDRVGRGRVTVFQVLLKPLTDLLGSSRAAGMLGLTRGILTHRLSKNVTFYVNALTSPASGLQSQTSDDRKPLLLMLPWLGSRPQAVYKYCEIYFRTGFDVLVVESEVQEFLWPRWGLEHGKKLLELLQSERFVSRPIVVHAFSIGGYTFAQLLVHVSKDTKKYSSVTNRIKGQIYDSLVVGSLENMGIGLGKTIFPRWETLVKQVSLLYFSMFKHQTVDYFNSSIEAFWNTPVTAPALFFFCENDELSVAQTIEEHIDVWQKHGIDVTVKKWKDSVHAGHLKRHPQEYLTTIETFLHSLDMAPLKSKM</sequence>
<proteinExistence type="predicted"/>
<accession>A0AA88MPN9</accession>